<keyword evidence="4" id="KW-1185">Reference proteome</keyword>
<dbReference type="PANTHER" id="PTHR43364">
    <property type="entry name" value="NADH-SPECIFIC METHYLGLYOXAL REDUCTASE-RELATED"/>
    <property type="match status" value="1"/>
</dbReference>
<dbReference type="Gene3D" id="3.20.20.100">
    <property type="entry name" value="NADP-dependent oxidoreductase domain"/>
    <property type="match status" value="1"/>
</dbReference>
<reference evidence="3" key="1">
    <citation type="journal article" date="2024" name="Int. J. Syst. Evol. Microbiol.">
        <title>Polycladomyces zharkentensis sp. nov., a novel thermophilic cellulose- and starch-degrading member of the Bacillota from a geothermal aquifer in Kazakhstan.</title>
        <authorList>
            <person name="Mashzhan A."/>
            <person name="Kistaubayeva A."/>
            <person name="Javier-Lopez R."/>
            <person name="Bissenova U."/>
            <person name="Bissenbay A."/>
            <person name="Birkeland N.K."/>
        </authorList>
    </citation>
    <scope>NUCLEOTIDE SEQUENCE</scope>
    <source>
        <strain evidence="3">ZKZ2T</strain>
    </source>
</reference>
<dbReference type="InterPro" id="IPR018170">
    <property type="entry name" value="Aldo/ket_reductase_CS"/>
</dbReference>
<keyword evidence="1" id="KW-0560">Oxidoreductase</keyword>
<protein>
    <submittedName>
        <fullName evidence="3">Aldo/keto reductase</fullName>
    </submittedName>
</protein>
<dbReference type="PANTHER" id="PTHR43364:SF4">
    <property type="entry name" value="NAD(P)-LINKED OXIDOREDUCTASE SUPERFAMILY PROTEIN"/>
    <property type="match status" value="1"/>
</dbReference>
<comment type="caution">
    <text evidence="3">The sequence shown here is derived from an EMBL/GenBank/DDBJ whole genome shotgun (WGS) entry which is preliminary data.</text>
</comment>
<dbReference type="CDD" id="cd19084">
    <property type="entry name" value="AKR_AKR11B1-like"/>
    <property type="match status" value="1"/>
</dbReference>
<feature type="domain" description="NADP-dependent oxidoreductase" evidence="2">
    <location>
        <begin position="16"/>
        <end position="307"/>
    </location>
</feature>
<dbReference type="PRINTS" id="PR00069">
    <property type="entry name" value="ALDKETRDTASE"/>
</dbReference>
<dbReference type="PROSITE" id="PS00062">
    <property type="entry name" value="ALDOKETO_REDUCTASE_2"/>
    <property type="match status" value="1"/>
</dbReference>
<dbReference type="Pfam" id="PF00248">
    <property type="entry name" value="Aldo_ket_red"/>
    <property type="match status" value="1"/>
</dbReference>
<name>A0ABS2WKM9_9BACL</name>
<accession>A0ABS2WKM9</accession>
<dbReference type="EMBL" id="JAFHAP010000009">
    <property type="protein sequence ID" value="MBN2910055.1"/>
    <property type="molecule type" value="Genomic_DNA"/>
</dbReference>
<evidence type="ECO:0000256" key="1">
    <source>
        <dbReference type="ARBA" id="ARBA00023002"/>
    </source>
</evidence>
<dbReference type="InterPro" id="IPR023210">
    <property type="entry name" value="NADP_OxRdtase_dom"/>
</dbReference>
<evidence type="ECO:0000313" key="4">
    <source>
        <dbReference type="Proteomes" id="UP001177120"/>
    </source>
</evidence>
<dbReference type="InterPro" id="IPR036812">
    <property type="entry name" value="NAD(P)_OxRdtase_dom_sf"/>
</dbReference>
<organism evidence="3 4">
    <name type="scientific">Polycladomyces zharkentensis</name>
    <dbReference type="NCBI Taxonomy" id="2807616"/>
    <lineage>
        <taxon>Bacteria</taxon>
        <taxon>Bacillati</taxon>
        <taxon>Bacillota</taxon>
        <taxon>Bacilli</taxon>
        <taxon>Bacillales</taxon>
        <taxon>Thermoactinomycetaceae</taxon>
        <taxon>Polycladomyces</taxon>
    </lineage>
</organism>
<proteinExistence type="predicted"/>
<dbReference type="SUPFAM" id="SSF51430">
    <property type="entry name" value="NAD(P)-linked oxidoreductase"/>
    <property type="match status" value="1"/>
</dbReference>
<evidence type="ECO:0000259" key="2">
    <source>
        <dbReference type="Pfam" id="PF00248"/>
    </source>
</evidence>
<sequence>MEKRRLGNSELYPSVIGFGGWAAGKSGWGIVEEREIVEAIQTAYDHGVNFFDTAPFYGYGESERVLGKTLKPMRDKVIIATKFGIIWNNQGDFVIDVSRKNILREIDVSLKNLDTDYIDLYQVHWPDHKTPIQETMETLNELVQSGKIRYIGVSNFSVEQMEEARKYANVVSLQSPYNLLQRGVEKAEYSYTERVGMGFIPYSPLAQGLLTGKFNKGTKIAENDVRRRFNPLFKEGEFEANLEKVEKIRTVADRYNKPLAQVAVNWLLAKPAVATVITGAKNKEQVIQNAAAAEWKLESEDVIALDRMTDN</sequence>
<dbReference type="RefSeq" id="WP_205495633.1">
    <property type="nucleotide sequence ID" value="NZ_JAFHAP010000009.1"/>
</dbReference>
<dbReference type="InterPro" id="IPR050523">
    <property type="entry name" value="AKR_Detox_Biosynth"/>
</dbReference>
<evidence type="ECO:0000313" key="3">
    <source>
        <dbReference type="EMBL" id="MBN2910055.1"/>
    </source>
</evidence>
<gene>
    <name evidence="3" type="ORF">JQC72_11130</name>
</gene>
<dbReference type="InterPro" id="IPR020471">
    <property type="entry name" value="AKR"/>
</dbReference>
<dbReference type="Proteomes" id="UP001177120">
    <property type="component" value="Unassembled WGS sequence"/>
</dbReference>